<keyword evidence="1" id="KW-0812">Transmembrane</keyword>
<dbReference type="RefSeq" id="WP_020376190.1">
    <property type="nucleotide sequence ID" value="NZ_FWWY01000001.1"/>
</dbReference>
<dbReference type="Proteomes" id="UP000192660">
    <property type="component" value="Unassembled WGS sequence"/>
</dbReference>
<evidence type="ECO:0000313" key="3">
    <source>
        <dbReference type="Proteomes" id="UP000192660"/>
    </source>
</evidence>
<organism evidence="2 3">
    <name type="scientific">Sulfobacillus thermosulfidooxidans (strain DSM 9293 / VKM B-1269 / AT-1)</name>
    <dbReference type="NCBI Taxonomy" id="929705"/>
    <lineage>
        <taxon>Bacteria</taxon>
        <taxon>Bacillati</taxon>
        <taxon>Bacillota</taxon>
        <taxon>Clostridia</taxon>
        <taxon>Eubacteriales</taxon>
        <taxon>Clostridiales Family XVII. Incertae Sedis</taxon>
        <taxon>Sulfobacillus</taxon>
    </lineage>
</organism>
<dbReference type="AlphaFoldDB" id="A0A1W1WH84"/>
<reference evidence="3" key="1">
    <citation type="submission" date="2017-04" db="EMBL/GenBank/DDBJ databases">
        <authorList>
            <person name="Varghese N."/>
            <person name="Submissions S."/>
        </authorList>
    </citation>
    <scope>NUCLEOTIDE SEQUENCE [LARGE SCALE GENOMIC DNA]</scope>
    <source>
        <strain evidence="3">DSM 9293</strain>
    </source>
</reference>
<feature type="transmembrane region" description="Helical" evidence="1">
    <location>
        <begin position="21"/>
        <end position="44"/>
    </location>
</feature>
<evidence type="ECO:0000256" key="1">
    <source>
        <dbReference type="SAM" id="Phobius"/>
    </source>
</evidence>
<proteinExistence type="predicted"/>
<protein>
    <submittedName>
        <fullName evidence="2">Uncharacterized protein</fullName>
    </submittedName>
</protein>
<accession>A0A1W1WH84</accession>
<keyword evidence="1" id="KW-0472">Membrane</keyword>
<sequence>MAQQNLHFDESDSKTFIDKAVILVLAGLGLVGGWSVLGLIFAGLHNLAHVL</sequence>
<gene>
    <name evidence="2" type="ORF">SAMN00768000_2349</name>
</gene>
<keyword evidence="1" id="KW-1133">Transmembrane helix</keyword>
<dbReference type="EMBL" id="FWWY01000001">
    <property type="protein sequence ID" value="SMC05616.1"/>
    <property type="molecule type" value="Genomic_DNA"/>
</dbReference>
<name>A0A1W1WH84_SULTA</name>
<evidence type="ECO:0000313" key="2">
    <source>
        <dbReference type="EMBL" id="SMC05616.1"/>
    </source>
</evidence>
<keyword evidence="3" id="KW-1185">Reference proteome</keyword>